<feature type="repeat" description="PPR" evidence="2">
    <location>
        <begin position="429"/>
        <end position="463"/>
    </location>
</feature>
<dbReference type="FunFam" id="1.25.40.10:FF:000125">
    <property type="entry name" value="Pentatricopeptide repeat-containing protein"/>
    <property type="match status" value="1"/>
</dbReference>
<dbReference type="GO" id="GO:0009451">
    <property type="term" value="P:RNA modification"/>
    <property type="evidence" value="ECO:0007669"/>
    <property type="project" value="InterPro"/>
</dbReference>
<dbReference type="FunFam" id="1.25.40.10:FF:000378">
    <property type="entry name" value="Pentatricopeptide repeat-containing protein mitochondrial"/>
    <property type="match status" value="1"/>
</dbReference>
<organism evidence="3 4">
    <name type="scientific">Linum trigynum</name>
    <dbReference type="NCBI Taxonomy" id="586398"/>
    <lineage>
        <taxon>Eukaryota</taxon>
        <taxon>Viridiplantae</taxon>
        <taxon>Streptophyta</taxon>
        <taxon>Embryophyta</taxon>
        <taxon>Tracheophyta</taxon>
        <taxon>Spermatophyta</taxon>
        <taxon>Magnoliopsida</taxon>
        <taxon>eudicotyledons</taxon>
        <taxon>Gunneridae</taxon>
        <taxon>Pentapetalae</taxon>
        <taxon>rosids</taxon>
        <taxon>fabids</taxon>
        <taxon>Malpighiales</taxon>
        <taxon>Linaceae</taxon>
        <taxon>Linum</taxon>
    </lineage>
</organism>
<feature type="repeat" description="PPR" evidence="2">
    <location>
        <begin position="328"/>
        <end position="362"/>
    </location>
</feature>
<dbReference type="Gene3D" id="1.25.40.10">
    <property type="entry name" value="Tetratricopeptide repeat domain"/>
    <property type="match status" value="4"/>
</dbReference>
<dbReference type="InterPro" id="IPR046848">
    <property type="entry name" value="E_motif"/>
</dbReference>
<accession>A0AAV2CNS6</accession>
<evidence type="ECO:0000256" key="2">
    <source>
        <dbReference type="PROSITE-ProRule" id="PRU00708"/>
    </source>
</evidence>
<name>A0AAV2CNS6_9ROSI</name>
<dbReference type="Proteomes" id="UP001497516">
    <property type="component" value="Chromosome 1"/>
</dbReference>
<evidence type="ECO:0000256" key="1">
    <source>
        <dbReference type="ARBA" id="ARBA00022737"/>
    </source>
</evidence>
<feature type="repeat" description="PPR" evidence="2">
    <location>
        <begin position="235"/>
        <end position="265"/>
    </location>
</feature>
<reference evidence="3 4" key="1">
    <citation type="submission" date="2024-04" db="EMBL/GenBank/DDBJ databases">
        <authorList>
            <person name="Fracassetti M."/>
        </authorList>
    </citation>
    <scope>NUCLEOTIDE SEQUENCE [LARGE SCALE GENOMIC DNA]</scope>
</reference>
<feature type="repeat" description="PPR" evidence="2">
    <location>
        <begin position="398"/>
        <end position="428"/>
    </location>
</feature>
<dbReference type="Pfam" id="PF13041">
    <property type="entry name" value="PPR_2"/>
    <property type="match status" value="3"/>
</dbReference>
<dbReference type="PROSITE" id="PS51375">
    <property type="entry name" value="PPR"/>
    <property type="match status" value="6"/>
</dbReference>
<dbReference type="GO" id="GO:0048731">
    <property type="term" value="P:system development"/>
    <property type="evidence" value="ECO:0007669"/>
    <property type="project" value="UniProtKB-ARBA"/>
</dbReference>
<dbReference type="AlphaFoldDB" id="A0AAV2CNS6"/>
<sequence length="620" mass="68947">MAQSPIDPKQALTTTSFELIVRGPHSSAEASRPLTNLRRCNCDQPSMANSGTQMSTPIRAPAWVSTRRLFEQKLQELHKCADLTHVKQVHAQIIKQNLHTDLYVAPKLISAFSLCHHMKLALNVFNQVRHPNLQLYNTLIRAHVRNSQPSMAFAALLDMQQNGMFPDNFTYPFLLKACNGEPWLPVVQMIHCSLEKVEFFGDIFVPNSLIDSYSKCGALGIQSAMRLFTSMDRRDVVSWNSMMGGLVRAGDLGGARDLFDEMPVRDAISWNTILDAYVKAGKMNEAFELFEEMPERNVVSWSTMVSGYSKAGDMQMARMLFDKMPTKNMVSWTILISGYAQKGLGQDAVSLYSLMEKSRLMLDSGAAVSILAACAESGLLGLGERVHASIARTRLMHHADVSNALLDMYAKCGRVKKAYEVFERMAERDVVSWNCMLQGLAIHGHGDEALMLFSRMKQQGFKPDKFTLVAVLCACTHSGFIDEGLRYFNNMEKEYRIAPDIEHYGCVIDLLGRAGRLNEAIRLVDSMPMGPNAVIWGTLLGACRMHNAAELAKQVQDHMARFEEASEHGTCSVLSNIYAAAGDWVKVANVRLQMKSAGIQKPSGASFIEVGDKVHEFTVG</sequence>
<evidence type="ECO:0008006" key="5">
    <source>
        <dbReference type="Google" id="ProtNLM"/>
    </source>
</evidence>
<proteinExistence type="predicted"/>
<protein>
    <recommendedName>
        <fullName evidence="5">Chlororespiratory reduction 4</fullName>
    </recommendedName>
</protein>
<dbReference type="NCBIfam" id="TIGR00756">
    <property type="entry name" value="PPR"/>
    <property type="match status" value="8"/>
</dbReference>
<dbReference type="FunFam" id="1.25.40.10:FF:000557">
    <property type="entry name" value="Pentatricopeptide repeat-containing protein, chloroplastic"/>
    <property type="match status" value="1"/>
</dbReference>
<gene>
    <name evidence="3" type="ORF">LTRI10_LOCUS5311</name>
</gene>
<dbReference type="InterPro" id="IPR011990">
    <property type="entry name" value="TPR-like_helical_dom_sf"/>
</dbReference>
<dbReference type="Pfam" id="PF20431">
    <property type="entry name" value="E_motif"/>
    <property type="match status" value="1"/>
</dbReference>
<dbReference type="Pfam" id="PF01535">
    <property type="entry name" value="PPR"/>
    <property type="match status" value="3"/>
</dbReference>
<dbReference type="InterPro" id="IPR002885">
    <property type="entry name" value="PPR_rpt"/>
</dbReference>
<dbReference type="GO" id="GO:0003729">
    <property type="term" value="F:mRNA binding"/>
    <property type="evidence" value="ECO:0007669"/>
    <property type="project" value="UniProtKB-ARBA"/>
</dbReference>
<evidence type="ECO:0000313" key="3">
    <source>
        <dbReference type="EMBL" id="CAL1357704.1"/>
    </source>
</evidence>
<dbReference type="EMBL" id="OZ034813">
    <property type="protein sequence ID" value="CAL1357704.1"/>
    <property type="molecule type" value="Genomic_DNA"/>
</dbReference>
<evidence type="ECO:0000313" key="4">
    <source>
        <dbReference type="Proteomes" id="UP001497516"/>
    </source>
</evidence>
<dbReference type="InterPro" id="IPR046960">
    <property type="entry name" value="PPR_At4g14850-like_plant"/>
</dbReference>
<dbReference type="PANTHER" id="PTHR47926">
    <property type="entry name" value="PENTATRICOPEPTIDE REPEAT-CONTAINING PROTEIN"/>
    <property type="match status" value="1"/>
</dbReference>
<dbReference type="Pfam" id="PF12854">
    <property type="entry name" value="PPR_1"/>
    <property type="match status" value="1"/>
</dbReference>
<keyword evidence="1" id="KW-0677">Repeat</keyword>
<keyword evidence="4" id="KW-1185">Reference proteome</keyword>
<dbReference type="PANTHER" id="PTHR47926:SF413">
    <property type="entry name" value="REPEAT (TPR)-LIKE SUPERFAMILY PROTEIN, PUTATIVE-RELATED"/>
    <property type="match status" value="1"/>
</dbReference>
<feature type="repeat" description="PPR" evidence="2">
    <location>
        <begin position="132"/>
        <end position="166"/>
    </location>
</feature>
<feature type="repeat" description="PPR" evidence="2">
    <location>
        <begin position="266"/>
        <end position="300"/>
    </location>
</feature>